<dbReference type="Pfam" id="PF00582">
    <property type="entry name" value="Usp"/>
    <property type="match status" value="1"/>
</dbReference>
<keyword evidence="3" id="KW-1185">Reference proteome</keyword>
<dbReference type="SUPFAM" id="SSF52402">
    <property type="entry name" value="Adenine nucleotide alpha hydrolases-like"/>
    <property type="match status" value="1"/>
</dbReference>
<reference evidence="2 3" key="1">
    <citation type="submission" date="2016-01" db="EMBL/GenBank/DDBJ databases">
        <authorList>
            <person name="Varghese N."/>
        </authorList>
    </citation>
    <scope>NUCLEOTIDE SEQUENCE [LARGE SCALE GENOMIC DNA]</scope>
    <source>
        <strain evidence="2 3">HL-91</strain>
    </source>
</reference>
<feature type="domain" description="UspA" evidence="1">
    <location>
        <begin position="3"/>
        <end position="153"/>
    </location>
</feature>
<dbReference type="InterPro" id="IPR014729">
    <property type="entry name" value="Rossmann-like_a/b/a_fold"/>
</dbReference>
<name>A0ABP2BRK1_9RHOB</name>
<organism evidence="2 3">
    <name type="scientific">Roseibaca calidilacus</name>
    <dbReference type="NCBI Taxonomy" id="1666912"/>
    <lineage>
        <taxon>Bacteria</taxon>
        <taxon>Pseudomonadati</taxon>
        <taxon>Pseudomonadota</taxon>
        <taxon>Alphaproteobacteria</taxon>
        <taxon>Rhodobacterales</taxon>
        <taxon>Paracoccaceae</taxon>
        <taxon>Roseinatronobacter</taxon>
    </lineage>
</organism>
<dbReference type="CDD" id="cd00293">
    <property type="entry name" value="USP-like"/>
    <property type="match status" value="1"/>
</dbReference>
<dbReference type="RefSeq" id="WP_072244842.1">
    <property type="nucleotide sequence ID" value="NZ_FBYC01000003.1"/>
</dbReference>
<sequence>MEIMLAYDHSRNARIALDALRDMFGQIKPTITLVSVVEDVGSATSGADDLFNEQYATQKAGVEAAAAELMAEGFEARVVLAQGDARKMILRATEERKPDLLVMARHSHQPDDGPLGFIARRIDALVEEFDHMTFGSVSAFLARRAKCPILIIPTHVSASEMQAAQ</sequence>
<dbReference type="Proteomes" id="UP000182045">
    <property type="component" value="Unassembled WGS sequence"/>
</dbReference>
<dbReference type="PANTHER" id="PTHR31964">
    <property type="entry name" value="ADENINE NUCLEOTIDE ALPHA HYDROLASES-LIKE SUPERFAMILY PROTEIN"/>
    <property type="match status" value="1"/>
</dbReference>
<dbReference type="EMBL" id="FBYC01000003">
    <property type="protein sequence ID" value="CUX79907.1"/>
    <property type="molecule type" value="Genomic_DNA"/>
</dbReference>
<proteinExistence type="predicted"/>
<gene>
    <name evidence="2" type="ORF">Ga0058931_0603</name>
</gene>
<dbReference type="Gene3D" id="3.40.50.620">
    <property type="entry name" value="HUPs"/>
    <property type="match status" value="1"/>
</dbReference>
<dbReference type="InterPro" id="IPR006016">
    <property type="entry name" value="UspA"/>
</dbReference>
<evidence type="ECO:0000259" key="1">
    <source>
        <dbReference type="Pfam" id="PF00582"/>
    </source>
</evidence>
<accession>A0ABP2BRK1</accession>
<evidence type="ECO:0000313" key="2">
    <source>
        <dbReference type="EMBL" id="CUX79907.1"/>
    </source>
</evidence>
<protein>
    <submittedName>
        <fullName evidence="2">Nucleotide-binding universal stress protein, UspA family</fullName>
    </submittedName>
</protein>
<comment type="caution">
    <text evidence="2">The sequence shown here is derived from an EMBL/GenBank/DDBJ whole genome shotgun (WGS) entry which is preliminary data.</text>
</comment>
<evidence type="ECO:0000313" key="3">
    <source>
        <dbReference type="Proteomes" id="UP000182045"/>
    </source>
</evidence>
<dbReference type="PANTHER" id="PTHR31964:SF113">
    <property type="entry name" value="USPA DOMAIN-CONTAINING PROTEIN"/>
    <property type="match status" value="1"/>
</dbReference>